<dbReference type="Proteomes" id="UP000253370">
    <property type="component" value="Unassembled WGS sequence"/>
</dbReference>
<keyword evidence="4" id="KW-1185">Reference proteome</keyword>
<dbReference type="AlphaFoldDB" id="A0A365UBP7"/>
<gene>
    <name evidence="3" type="ORF">DRV85_06280</name>
</gene>
<feature type="transmembrane region" description="Helical" evidence="1">
    <location>
        <begin position="12"/>
        <end position="30"/>
    </location>
</feature>
<feature type="transmembrane region" description="Helical" evidence="1">
    <location>
        <begin position="147"/>
        <end position="169"/>
    </location>
</feature>
<feature type="transmembrane region" description="Helical" evidence="1">
    <location>
        <begin position="114"/>
        <end position="135"/>
    </location>
</feature>
<feature type="domain" description="DUF4396" evidence="2">
    <location>
        <begin position="77"/>
        <end position="208"/>
    </location>
</feature>
<name>A0A365UBP7_9RHOB</name>
<evidence type="ECO:0000259" key="2">
    <source>
        <dbReference type="Pfam" id="PF14342"/>
    </source>
</evidence>
<dbReference type="InterPro" id="IPR025509">
    <property type="entry name" value="DUF4396"/>
</dbReference>
<keyword evidence="1" id="KW-0812">Transmembrane</keyword>
<keyword evidence="1" id="KW-1133">Transmembrane helix</keyword>
<dbReference type="EMBL" id="QNTQ01000005">
    <property type="protein sequence ID" value="RBI86351.1"/>
    <property type="molecule type" value="Genomic_DNA"/>
</dbReference>
<dbReference type="Pfam" id="PF14342">
    <property type="entry name" value="DUF4396"/>
    <property type="match status" value="1"/>
</dbReference>
<comment type="caution">
    <text evidence="3">The sequence shown here is derived from an EMBL/GenBank/DDBJ whole genome shotgun (WGS) entry which is preliminary data.</text>
</comment>
<reference evidence="3 4" key="1">
    <citation type="submission" date="2018-07" db="EMBL/GenBank/DDBJ databases">
        <title>Rhodosalinus sp. strain E84T genomic sequence and assembly.</title>
        <authorList>
            <person name="Liu Z.-W."/>
            <person name="Lu D.-C."/>
        </authorList>
    </citation>
    <scope>NUCLEOTIDE SEQUENCE [LARGE SCALE GENOMIC DNA]</scope>
    <source>
        <strain evidence="3 4">E84</strain>
    </source>
</reference>
<protein>
    <submittedName>
        <fullName evidence="3">DUF4396 domain-containing protein</fullName>
    </submittedName>
</protein>
<proteinExistence type="predicted"/>
<sequence>MRQTLAIFLSQPAVLIVWLALSLVSVAILIRDFRRNNPEIGPLMKVVWALTVLYSGPVGLLIYWTTGRKQIPRDTIWRRGWRSTAHCYSGCGLGEIVGLILAVGILALGTMPTALVTFAFAFTFGIVLTLGPLMHDGVPFGRAMRDSLVSETASIVVMEVVAIGVDLWLSGDAGLGDVLFWTAMMTSLTLGLVAAWPVNVALVYFGVKEGMHDPREMAKA</sequence>
<keyword evidence="1" id="KW-0472">Membrane</keyword>
<evidence type="ECO:0000256" key="1">
    <source>
        <dbReference type="SAM" id="Phobius"/>
    </source>
</evidence>
<accession>A0A365UBP7</accession>
<dbReference type="RefSeq" id="WP_113288588.1">
    <property type="nucleotide sequence ID" value="NZ_QNTQ01000005.1"/>
</dbReference>
<evidence type="ECO:0000313" key="3">
    <source>
        <dbReference type="EMBL" id="RBI86351.1"/>
    </source>
</evidence>
<feature type="transmembrane region" description="Helical" evidence="1">
    <location>
        <begin position="181"/>
        <end position="207"/>
    </location>
</feature>
<feature type="transmembrane region" description="Helical" evidence="1">
    <location>
        <begin position="85"/>
        <end position="108"/>
    </location>
</feature>
<dbReference type="OrthoDB" id="1495425at2"/>
<evidence type="ECO:0000313" key="4">
    <source>
        <dbReference type="Proteomes" id="UP000253370"/>
    </source>
</evidence>
<organism evidence="3 4">
    <name type="scientific">Rhodosalinus halophilus</name>
    <dbReference type="NCBI Taxonomy" id="2259333"/>
    <lineage>
        <taxon>Bacteria</taxon>
        <taxon>Pseudomonadati</taxon>
        <taxon>Pseudomonadota</taxon>
        <taxon>Alphaproteobacteria</taxon>
        <taxon>Rhodobacterales</taxon>
        <taxon>Paracoccaceae</taxon>
        <taxon>Rhodosalinus</taxon>
    </lineage>
</organism>
<feature type="transmembrane region" description="Helical" evidence="1">
    <location>
        <begin position="42"/>
        <end position="64"/>
    </location>
</feature>